<dbReference type="InterPro" id="IPR050109">
    <property type="entry name" value="HTH-type_TetR-like_transc_reg"/>
</dbReference>
<evidence type="ECO:0000256" key="1">
    <source>
        <dbReference type="ARBA" id="ARBA00023125"/>
    </source>
</evidence>
<reference evidence="4 5" key="1">
    <citation type="submission" date="2020-06" db="EMBL/GenBank/DDBJ databases">
        <title>Sphingomonas hominis sp. nov., a member of the Sphingomonas, isolated from the hair of a 22-year-old girl.</title>
        <authorList>
            <person name="Zhang D.-F."/>
            <person name="Cui X.-W."/>
        </authorList>
    </citation>
    <scope>NUCLEOTIDE SEQUENCE [LARGE SCALE GENOMIC DNA]</scope>
    <source>
        <strain evidence="4 5">HHU CXW</strain>
    </source>
</reference>
<evidence type="ECO:0000259" key="3">
    <source>
        <dbReference type="PROSITE" id="PS50977"/>
    </source>
</evidence>
<evidence type="ECO:0000313" key="4">
    <source>
        <dbReference type="EMBL" id="NTS63714.1"/>
    </source>
</evidence>
<feature type="DNA-binding region" description="H-T-H motif" evidence="2">
    <location>
        <begin position="37"/>
        <end position="56"/>
    </location>
</feature>
<gene>
    <name evidence="4" type="ORF">HRV97_00895</name>
</gene>
<dbReference type="RefSeq" id="WP_174191823.1">
    <property type="nucleotide sequence ID" value="NZ_JABULH010000001.1"/>
</dbReference>
<dbReference type="PANTHER" id="PTHR30055:SF235">
    <property type="entry name" value="TRANSCRIPTIONAL REGULATORY PROTEIN"/>
    <property type="match status" value="1"/>
</dbReference>
<organism evidence="4 5">
    <name type="scientific">Sphingomonas hominis</name>
    <dbReference type="NCBI Taxonomy" id="2741495"/>
    <lineage>
        <taxon>Bacteria</taxon>
        <taxon>Pseudomonadati</taxon>
        <taxon>Pseudomonadota</taxon>
        <taxon>Alphaproteobacteria</taxon>
        <taxon>Sphingomonadales</taxon>
        <taxon>Sphingomonadaceae</taxon>
        <taxon>Sphingomonas</taxon>
    </lineage>
</organism>
<dbReference type="PROSITE" id="PS50977">
    <property type="entry name" value="HTH_TETR_2"/>
    <property type="match status" value="1"/>
</dbReference>
<dbReference type="SUPFAM" id="SSF48498">
    <property type="entry name" value="Tetracyclin repressor-like, C-terminal domain"/>
    <property type="match status" value="1"/>
</dbReference>
<keyword evidence="1 2" id="KW-0238">DNA-binding</keyword>
<name>A0ABX2JDR2_9SPHN</name>
<protein>
    <submittedName>
        <fullName evidence="4">TetR/AcrR family transcriptional regulator</fullName>
    </submittedName>
</protein>
<sequence length="220" mass="24240">MDATTAPPASRGSSTRNELKRAARRLFAERGIAAVGMREVVEVAGQRNAAAVHYHFGSKDDLLRELLIDGADLIDAERRALFDELELRGEPTLSQVVRAMVLPNVAFHGPTGEHETYFRFIVNVQNERRALFRDTVPEHSDGFRRFVAHVHRLLAPVPAATINQRILFASLALQTLVAAREASIDRTESGDHHFWSRPDALSGMLDAVEAILLGSGASAR</sequence>
<dbReference type="InterPro" id="IPR001647">
    <property type="entry name" value="HTH_TetR"/>
</dbReference>
<evidence type="ECO:0000313" key="5">
    <source>
        <dbReference type="Proteomes" id="UP000621447"/>
    </source>
</evidence>
<keyword evidence="5" id="KW-1185">Reference proteome</keyword>
<dbReference type="SUPFAM" id="SSF46689">
    <property type="entry name" value="Homeodomain-like"/>
    <property type="match status" value="1"/>
</dbReference>
<comment type="caution">
    <text evidence="4">The sequence shown here is derived from an EMBL/GenBank/DDBJ whole genome shotgun (WGS) entry which is preliminary data.</text>
</comment>
<accession>A0ABX2JDR2</accession>
<dbReference type="EMBL" id="JABULH010000001">
    <property type="protein sequence ID" value="NTS63714.1"/>
    <property type="molecule type" value="Genomic_DNA"/>
</dbReference>
<dbReference type="PANTHER" id="PTHR30055">
    <property type="entry name" value="HTH-TYPE TRANSCRIPTIONAL REGULATOR RUTR"/>
    <property type="match status" value="1"/>
</dbReference>
<dbReference type="InterPro" id="IPR036271">
    <property type="entry name" value="Tet_transcr_reg_TetR-rel_C_sf"/>
</dbReference>
<dbReference type="InterPro" id="IPR009057">
    <property type="entry name" value="Homeodomain-like_sf"/>
</dbReference>
<dbReference type="Pfam" id="PF00440">
    <property type="entry name" value="TetR_N"/>
    <property type="match status" value="1"/>
</dbReference>
<dbReference type="Proteomes" id="UP000621447">
    <property type="component" value="Unassembled WGS sequence"/>
</dbReference>
<proteinExistence type="predicted"/>
<feature type="domain" description="HTH tetR-type" evidence="3">
    <location>
        <begin position="13"/>
        <end position="74"/>
    </location>
</feature>
<evidence type="ECO:0000256" key="2">
    <source>
        <dbReference type="PROSITE-ProRule" id="PRU00335"/>
    </source>
</evidence>
<dbReference type="Gene3D" id="1.10.357.10">
    <property type="entry name" value="Tetracycline Repressor, domain 2"/>
    <property type="match status" value="1"/>
</dbReference>